<dbReference type="SUPFAM" id="SSF56059">
    <property type="entry name" value="Glutathione synthetase ATP-binding domain-like"/>
    <property type="match status" value="1"/>
</dbReference>
<dbReference type="PANTHER" id="PTHR21621:SF0">
    <property type="entry name" value="BETA-CITRYLGLUTAMATE SYNTHASE B-RELATED"/>
    <property type="match status" value="1"/>
</dbReference>
<dbReference type="InterPro" id="IPR017968">
    <property type="entry name" value="Acylphosphatase_CS"/>
</dbReference>
<evidence type="ECO:0000256" key="1">
    <source>
        <dbReference type="ARBA" id="ARBA00022598"/>
    </source>
</evidence>
<protein>
    <submittedName>
        <fullName evidence="8">D-alanine-D-alanine ligase</fullName>
    </submittedName>
</protein>
<keyword evidence="9" id="KW-1185">Reference proteome</keyword>
<organism evidence="8 9">
    <name type="scientific">Microbulbifer yueqingensis</name>
    <dbReference type="NCBI Taxonomy" id="658219"/>
    <lineage>
        <taxon>Bacteria</taxon>
        <taxon>Pseudomonadati</taxon>
        <taxon>Pseudomonadota</taxon>
        <taxon>Gammaproteobacteria</taxon>
        <taxon>Cellvibrionales</taxon>
        <taxon>Microbulbiferaceae</taxon>
        <taxon>Microbulbifer</taxon>
    </lineage>
</organism>
<dbReference type="GO" id="GO:0018169">
    <property type="term" value="F:ribosomal S6-glutamic acid ligase activity"/>
    <property type="evidence" value="ECO:0007669"/>
    <property type="project" value="TreeGrafter"/>
</dbReference>
<dbReference type="Gene3D" id="3.30.470.20">
    <property type="entry name" value="ATP-grasp fold, B domain"/>
    <property type="match status" value="3"/>
</dbReference>
<evidence type="ECO:0000313" key="9">
    <source>
        <dbReference type="Proteomes" id="UP000199305"/>
    </source>
</evidence>
<evidence type="ECO:0000256" key="3">
    <source>
        <dbReference type="PROSITE-ProRule" id="PRU00409"/>
    </source>
</evidence>
<dbReference type="AlphaFoldDB" id="A0A1G9E694"/>
<dbReference type="PROSITE" id="PS00151">
    <property type="entry name" value="ACYLPHOSPHATASE_2"/>
    <property type="match status" value="1"/>
</dbReference>
<keyword evidence="1 8" id="KW-0436">Ligase</keyword>
<keyword evidence="3" id="KW-0067">ATP-binding</keyword>
<evidence type="ECO:0000313" key="8">
    <source>
        <dbReference type="EMBL" id="SDK71649.1"/>
    </source>
</evidence>
<dbReference type="GO" id="GO:0008716">
    <property type="term" value="F:D-alanine-D-alanine ligase activity"/>
    <property type="evidence" value="ECO:0007669"/>
    <property type="project" value="InterPro"/>
</dbReference>
<dbReference type="InterPro" id="IPR036046">
    <property type="entry name" value="Acylphosphatase-like_dom_sf"/>
</dbReference>
<evidence type="ECO:0000256" key="2">
    <source>
        <dbReference type="ARBA" id="ARBA00023211"/>
    </source>
</evidence>
<dbReference type="InterPro" id="IPR011095">
    <property type="entry name" value="Dala_Dala_lig_C"/>
</dbReference>
<evidence type="ECO:0000259" key="6">
    <source>
        <dbReference type="PROSITE" id="PS50975"/>
    </source>
</evidence>
<feature type="domain" description="Acylphosphatase-like" evidence="7">
    <location>
        <begin position="573"/>
        <end position="659"/>
    </location>
</feature>
<dbReference type="Pfam" id="PF07478">
    <property type="entry name" value="Dala_Dala_lig_C"/>
    <property type="match status" value="1"/>
</dbReference>
<dbReference type="GO" id="GO:0005737">
    <property type="term" value="C:cytoplasm"/>
    <property type="evidence" value="ECO:0007669"/>
    <property type="project" value="TreeGrafter"/>
</dbReference>
<dbReference type="PROSITE" id="PS50975">
    <property type="entry name" value="ATP_GRASP"/>
    <property type="match status" value="1"/>
</dbReference>
<dbReference type="Proteomes" id="UP000199305">
    <property type="component" value="Unassembled WGS sequence"/>
</dbReference>
<comment type="caution">
    <text evidence="4">Lacks conserved residue(s) required for the propagation of feature annotation.</text>
</comment>
<dbReference type="PROSITE" id="PS51160">
    <property type="entry name" value="ACYLPHOSPHATASE_3"/>
    <property type="match status" value="1"/>
</dbReference>
<dbReference type="InterPro" id="IPR001792">
    <property type="entry name" value="Acylphosphatase-like_dom"/>
</dbReference>
<dbReference type="Gene3D" id="3.30.70.100">
    <property type="match status" value="1"/>
</dbReference>
<dbReference type="RefSeq" id="WP_091516285.1">
    <property type="nucleotide sequence ID" value="NZ_FNFH01000007.1"/>
</dbReference>
<dbReference type="GO" id="GO:0005524">
    <property type="term" value="F:ATP binding"/>
    <property type="evidence" value="ECO:0007669"/>
    <property type="project" value="UniProtKB-UniRule"/>
</dbReference>
<accession>A0A1G9E694</accession>
<dbReference type="GO" id="GO:0009432">
    <property type="term" value="P:SOS response"/>
    <property type="evidence" value="ECO:0007669"/>
    <property type="project" value="TreeGrafter"/>
</dbReference>
<gene>
    <name evidence="8" type="ORF">SAMN05216212_3036</name>
</gene>
<reference evidence="9" key="1">
    <citation type="submission" date="2016-10" db="EMBL/GenBank/DDBJ databases">
        <authorList>
            <person name="Varghese N."/>
            <person name="Submissions S."/>
        </authorList>
    </citation>
    <scope>NUCLEOTIDE SEQUENCE [LARGE SCALE GENOMIC DNA]</scope>
    <source>
        <strain evidence="9">CGMCC 1.10658</strain>
    </source>
</reference>
<feature type="domain" description="ATP-grasp" evidence="6">
    <location>
        <begin position="88"/>
        <end position="333"/>
    </location>
</feature>
<comment type="similarity">
    <text evidence="5">Belongs to the acylphosphatase family.</text>
</comment>
<proteinExistence type="inferred from homology"/>
<evidence type="ECO:0000259" key="7">
    <source>
        <dbReference type="PROSITE" id="PS51160"/>
    </source>
</evidence>
<evidence type="ECO:0000256" key="5">
    <source>
        <dbReference type="RuleBase" id="RU004168"/>
    </source>
</evidence>
<sequence length="659" mass="72764">MLVKMPAAADRLFEVENDFSDSPAHHRKSNIAVSLICSEAERLGLQVKVYKGLVFEVLKDERRVGFLQNSPDNSAVYSYCAKKKDLAKLILQQGGVPVPEGAIFSDRQGARDYFESCGWPVVLKPTDRSHGTGVTTGVETHEHFDHAWEEAIKFDNKVIVERFLCGYDLRVIVIGGRAVSAYARLPASVVGDGKQTIFELVEQKNRQRLRNPSARLSPIRRFDFLLRTGRSLDEVPGRGEYVQLASVANVSAGGDAVQVIDHIDAGVLETALKAARCFPGLAQVGVDLIVHEQDSCVSAQVIEINANPTISSSVFPSYGRPVNVPRALLEFVFDESRAQPEKRSPVLAPARPYVLGVGSRRFPRDVHSQQELLFQAAYKQNLEIDEVDGQVFSVVGQNHSVMFYKGMPERTNVVSLKISRDRELVARVLQEAGLRGSGEPGQLTGLYQYRTLVIHGRVVACLYGGAHSGNVDERCHYDKVRHDVTDMVHPAFVKLACRSVESVFNPYLAGVDILAADISVSPERQRWLVIDIYCNPSLELHHFPGQGVGRDVAGSLIRSLFPQVVSGECKPRCVHALISGELQGVGYLNWVQRQAICYGLGGWVRNLDDGRVEMLLEGPPRAVDAMLVRARTGHSRAQVSRISVRDQPGTNHYGFGIKN</sequence>
<dbReference type="SUPFAM" id="SSF54975">
    <property type="entry name" value="Acylphosphatase/BLUF domain-like"/>
    <property type="match status" value="1"/>
</dbReference>
<dbReference type="OrthoDB" id="5295388at2"/>
<name>A0A1G9E694_9GAMM</name>
<dbReference type="InterPro" id="IPR011761">
    <property type="entry name" value="ATP-grasp"/>
</dbReference>
<dbReference type="PANTHER" id="PTHR21621">
    <property type="entry name" value="RIBOSOMAL PROTEIN S6 MODIFICATION PROTEIN"/>
    <property type="match status" value="1"/>
</dbReference>
<dbReference type="EMBL" id="FNFH01000007">
    <property type="protein sequence ID" value="SDK71649.1"/>
    <property type="molecule type" value="Genomic_DNA"/>
</dbReference>
<keyword evidence="2" id="KW-0464">Manganese</keyword>
<dbReference type="STRING" id="658219.SAMN05216212_3036"/>
<dbReference type="GO" id="GO:0046872">
    <property type="term" value="F:metal ion binding"/>
    <property type="evidence" value="ECO:0007669"/>
    <property type="project" value="InterPro"/>
</dbReference>
<keyword evidence="3" id="KW-0547">Nucleotide-binding</keyword>
<dbReference type="Pfam" id="PF00708">
    <property type="entry name" value="Acylphosphatase"/>
    <property type="match status" value="1"/>
</dbReference>
<evidence type="ECO:0000256" key="4">
    <source>
        <dbReference type="PROSITE-ProRule" id="PRU00520"/>
    </source>
</evidence>